<protein>
    <submittedName>
        <fullName evidence="9">Murein endopeptidase. Metallo peptidase. MEROPS family M74</fullName>
    </submittedName>
</protein>
<name>A0A212RLD4_RHOAC</name>
<proteinExistence type="predicted"/>
<dbReference type="SUPFAM" id="SSF55166">
    <property type="entry name" value="Hedgehog/DD-peptidase"/>
    <property type="match status" value="1"/>
</dbReference>
<evidence type="ECO:0000256" key="5">
    <source>
        <dbReference type="ARBA" id="ARBA00022801"/>
    </source>
</evidence>
<dbReference type="InterPro" id="IPR009045">
    <property type="entry name" value="Zn_M74/Hedgehog-like"/>
</dbReference>
<evidence type="ECO:0000256" key="7">
    <source>
        <dbReference type="ARBA" id="ARBA00023049"/>
    </source>
</evidence>
<keyword evidence="3" id="KW-0732">Signal</keyword>
<dbReference type="GO" id="GO:0030288">
    <property type="term" value="C:outer membrane-bounded periplasmic space"/>
    <property type="evidence" value="ECO:0007669"/>
    <property type="project" value="InterPro"/>
</dbReference>
<dbReference type="NCBIfam" id="NF006947">
    <property type="entry name" value="PRK09429.1"/>
    <property type="match status" value="1"/>
</dbReference>
<evidence type="ECO:0000256" key="4">
    <source>
        <dbReference type="ARBA" id="ARBA00022764"/>
    </source>
</evidence>
<dbReference type="GO" id="GO:0046872">
    <property type="term" value="F:metal ion binding"/>
    <property type="evidence" value="ECO:0007669"/>
    <property type="project" value="UniProtKB-KW"/>
</dbReference>
<dbReference type="GO" id="GO:0008237">
    <property type="term" value="F:metallopeptidase activity"/>
    <property type="evidence" value="ECO:0007669"/>
    <property type="project" value="UniProtKB-KW"/>
</dbReference>
<dbReference type="EMBL" id="FYDG01000005">
    <property type="protein sequence ID" value="SNB73196.1"/>
    <property type="molecule type" value="Genomic_DNA"/>
</dbReference>
<dbReference type="Proteomes" id="UP000198418">
    <property type="component" value="Unassembled WGS sequence"/>
</dbReference>
<sequence>MSFAGKVLIDVKVYELISQALARANPLSFLRICRLALLGAAPLLAASPGVAQEVGSVDPKPLPPLARPDDPGTPAKELFGRATEPADLSARAIGFYSRGCLAGAKALPVNGETWQVMRISRNRFWGHPNLIRFLESLSARAPEEAGWPGILVGDMSQPRGGPMITGHASHQIGLDADIWLTPMPDRNLSRREREEMSATNMVRPDGLEVDRSVWGPGQLAIIRAAARDPAVERIFVNAAIKKALCREANGDRSWLNKVRPYYGHNYHFHVRIACPDGADLCKDQDPVPPGEGCDESLAYWFRPGVLHPRPNPNAKPRPPLTLSSLPTECRQVLISD</sequence>
<keyword evidence="4" id="KW-0574">Periplasm</keyword>
<feature type="region of interest" description="Disordered" evidence="8">
    <location>
        <begin position="53"/>
        <end position="78"/>
    </location>
</feature>
<dbReference type="Pfam" id="PF03411">
    <property type="entry name" value="Peptidase_M74"/>
    <property type="match status" value="1"/>
</dbReference>
<evidence type="ECO:0000256" key="2">
    <source>
        <dbReference type="ARBA" id="ARBA00022723"/>
    </source>
</evidence>
<reference evidence="10" key="1">
    <citation type="submission" date="2017-06" db="EMBL/GenBank/DDBJ databases">
        <authorList>
            <person name="Varghese N."/>
            <person name="Submissions S."/>
        </authorList>
    </citation>
    <scope>NUCLEOTIDE SEQUENCE [LARGE SCALE GENOMIC DNA]</scope>
    <source>
        <strain evidence="10">DSM 137</strain>
    </source>
</reference>
<evidence type="ECO:0000313" key="9">
    <source>
        <dbReference type="EMBL" id="SNB73196.1"/>
    </source>
</evidence>
<evidence type="ECO:0000256" key="1">
    <source>
        <dbReference type="ARBA" id="ARBA00022670"/>
    </source>
</evidence>
<keyword evidence="6" id="KW-0862">Zinc</keyword>
<keyword evidence="5" id="KW-0378">Hydrolase</keyword>
<keyword evidence="2" id="KW-0479">Metal-binding</keyword>
<keyword evidence="7" id="KW-0482">Metalloprotease</keyword>
<gene>
    <name evidence="9" type="ORF">SAMN06265338_10592</name>
</gene>
<dbReference type="AlphaFoldDB" id="A0A212RLD4"/>
<evidence type="ECO:0000313" key="10">
    <source>
        <dbReference type="Proteomes" id="UP000198418"/>
    </source>
</evidence>
<accession>A0A212RLD4</accession>
<evidence type="ECO:0000256" key="6">
    <source>
        <dbReference type="ARBA" id="ARBA00022833"/>
    </source>
</evidence>
<dbReference type="GO" id="GO:0004252">
    <property type="term" value="F:serine-type endopeptidase activity"/>
    <property type="evidence" value="ECO:0007669"/>
    <property type="project" value="InterPro"/>
</dbReference>
<organism evidence="9 10">
    <name type="scientific">Rhodoblastus acidophilus</name>
    <name type="common">Rhodopseudomonas acidophila</name>
    <dbReference type="NCBI Taxonomy" id="1074"/>
    <lineage>
        <taxon>Bacteria</taxon>
        <taxon>Pseudomonadati</taxon>
        <taxon>Pseudomonadota</taxon>
        <taxon>Alphaproteobacteria</taxon>
        <taxon>Hyphomicrobiales</taxon>
        <taxon>Rhodoblastaceae</taxon>
        <taxon>Rhodoblastus</taxon>
    </lineage>
</organism>
<keyword evidence="1" id="KW-0645">Protease</keyword>
<dbReference type="Gene3D" id="3.30.1380.10">
    <property type="match status" value="1"/>
</dbReference>
<dbReference type="GO" id="GO:0006508">
    <property type="term" value="P:proteolysis"/>
    <property type="evidence" value="ECO:0007669"/>
    <property type="project" value="UniProtKB-KW"/>
</dbReference>
<dbReference type="OrthoDB" id="1467367at2"/>
<keyword evidence="10" id="KW-1185">Reference proteome</keyword>
<evidence type="ECO:0000256" key="3">
    <source>
        <dbReference type="ARBA" id="ARBA00022729"/>
    </source>
</evidence>
<evidence type="ECO:0000256" key="8">
    <source>
        <dbReference type="SAM" id="MobiDB-lite"/>
    </source>
</evidence>
<dbReference type="InterPro" id="IPR005073">
    <property type="entry name" value="Peptidase_M74"/>
</dbReference>